<dbReference type="Pfam" id="PF13041">
    <property type="entry name" value="PPR_2"/>
    <property type="match status" value="1"/>
</dbReference>
<accession>A0A0E0CNB5</accession>
<dbReference type="Gramene" id="OMERI02G23400.1">
    <property type="protein sequence ID" value="OMERI02G23400.1"/>
    <property type="gene ID" value="OMERI02G23400"/>
</dbReference>
<keyword evidence="1" id="KW-0677">Repeat</keyword>
<dbReference type="SUPFAM" id="SSF48452">
    <property type="entry name" value="TPR-like"/>
    <property type="match status" value="1"/>
</dbReference>
<evidence type="ECO:0000313" key="7">
    <source>
        <dbReference type="Proteomes" id="UP000008021"/>
    </source>
</evidence>
<dbReference type="PROSITE" id="PS51375">
    <property type="entry name" value="PPR"/>
    <property type="match status" value="5"/>
</dbReference>
<feature type="repeat" description="PPR" evidence="3">
    <location>
        <begin position="639"/>
        <end position="673"/>
    </location>
</feature>
<evidence type="ECO:0000256" key="1">
    <source>
        <dbReference type="ARBA" id="ARBA00022737"/>
    </source>
</evidence>
<dbReference type="Gene3D" id="1.25.40.10">
    <property type="entry name" value="Tetratricopeptide repeat domain"/>
    <property type="match status" value="3"/>
</dbReference>
<proteinExistence type="predicted"/>
<evidence type="ECO:0000313" key="6">
    <source>
        <dbReference type="EnsemblPlants" id="OMERI02G23400.1"/>
    </source>
</evidence>
<dbReference type="PANTHER" id="PTHR46862">
    <property type="entry name" value="OS07G0661900 PROTEIN"/>
    <property type="match status" value="1"/>
</dbReference>
<evidence type="ECO:0000256" key="4">
    <source>
        <dbReference type="SAM" id="MobiDB-lite"/>
    </source>
</evidence>
<evidence type="ECO:0000256" key="2">
    <source>
        <dbReference type="ARBA" id="ARBA00022946"/>
    </source>
</evidence>
<dbReference type="STRING" id="40149.A0A0E0CNB5"/>
<feature type="repeat" description="PPR" evidence="3">
    <location>
        <begin position="431"/>
        <end position="461"/>
    </location>
</feature>
<keyword evidence="2" id="KW-0809">Transit peptide</keyword>
<dbReference type="HOGENOM" id="CLU_433038_0_0_1"/>
<dbReference type="InterPro" id="IPR002885">
    <property type="entry name" value="PPR_rpt"/>
</dbReference>
<dbReference type="EnsemblPlants" id="OMERI02G23400.1">
    <property type="protein sequence ID" value="OMERI02G23400.1"/>
    <property type="gene ID" value="OMERI02G23400"/>
</dbReference>
<dbReference type="Pfam" id="PF01535">
    <property type="entry name" value="PPR"/>
    <property type="match status" value="1"/>
</dbReference>
<feature type="compositionally biased region" description="Pro residues" evidence="4">
    <location>
        <begin position="35"/>
        <end position="47"/>
    </location>
</feature>
<feature type="repeat" description="PPR" evidence="3">
    <location>
        <begin position="396"/>
        <end position="430"/>
    </location>
</feature>
<dbReference type="InterPro" id="IPR033443">
    <property type="entry name" value="PROP1-like_PPR_dom"/>
</dbReference>
<feature type="region of interest" description="Disordered" evidence="4">
    <location>
        <begin position="26"/>
        <end position="47"/>
    </location>
</feature>
<evidence type="ECO:0000256" key="3">
    <source>
        <dbReference type="PROSITE-ProRule" id="PRU00708"/>
    </source>
</evidence>
<organism evidence="6">
    <name type="scientific">Oryza meridionalis</name>
    <dbReference type="NCBI Taxonomy" id="40149"/>
    <lineage>
        <taxon>Eukaryota</taxon>
        <taxon>Viridiplantae</taxon>
        <taxon>Streptophyta</taxon>
        <taxon>Embryophyta</taxon>
        <taxon>Tracheophyta</taxon>
        <taxon>Spermatophyta</taxon>
        <taxon>Magnoliopsida</taxon>
        <taxon>Liliopsida</taxon>
        <taxon>Poales</taxon>
        <taxon>Poaceae</taxon>
        <taxon>BOP clade</taxon>
        <taxon>Oryzoideae</taxon>
        <taxon>Oryzeae</taxon>
        <taxon>Oryzinae</taxon>
        <taxon>Oryza</taxon>
    </lineage>
</organism>
<reference evidence="6" key="1">
    <citation type="submission" date="2015-04" db="UniProtKB">
        <authorList>
            <consortium name="EnsemblPlants"/>
        </authorList>
    </citation>
    <scope>IDENTIFICATION</scope>
</reference>
<evidence type="ECO:0000259" key="5">
    <source>
        <dbReference type="Pfam" id="PF17177"/>
    </source>
</evidence>
<feature type="domain" description="PROP1-like PPR" evidence="5">
    <location>
        <begin position="416"/>
        <end position="531"/>
    </location>
</feature>
<dbReference type="PANTHER" id="PTHR46862:SF2">
    <property type="entry name" value="OS02G0611400 PROTEIN"/>
    <property type="match status" value="1"/>
</dbReference>
<reference evidence="6" key="2">
    <citation type="submission" date="2018-05" db="EMBL/GenBank/DDBJ databases">
        <title>OmerRS3 (Oryza meridionalis Reference Sequence Version 3).</title>
        <authorList>
            <person name="Zhang J."/>
            <person name="Kudrna D."/>
            <person name="Lee S."/>
            <person name="Talag J."/>
            <person name="Welchert J."/>
            <person name="Wing R.A."/>
        </authorList>
    </citation>
    <scope>NUCLEOTIDE SEQUENCE [LARGE SCALE GENOMIC DNA]</scope>
    <source>
        <strain evidence="6">cv. OR44</strain>
    </source>
</reference>
<feature type="repeat" description="PPR" evidence="3">
    <location>
        <begin position="361"/>
        <end position="395"/>
    </location>
</feature>
<sequence>MRALISLSKLTRRLLPSLAAARAPLPPLRRRLHAEPPPPPHQAPPPVASRILQSELTPGAGADADADAEQEQQPASDPLLDEFLARFVAALRPTLAAAFPTHARHVLDEMLRLVAEAVLCRLTGVEPEDGGAVELSDDLWAAVWEVSAAVRDGMQRDRVRAELRGYLHCEEVKEMTRFASDVGIRGEMLRELRFKWAREKLEEVEFYRGLDDMRAQAEAAANPVALPPPRLAALPQRKGEIKFKIHGLDLSDPTWGEVVERAAEAEAHFVPQEAKPIEGKAKKAEEKLMAVDPRKGDPAPAMEEWKEELLPKRADWMALLERVKARNVELYLKVIYPLLEGSTIVPYVAEILLADESFGATIRDYSKLIDLHSKANHVEDAERILGKMKENGIAPDVVTSITLVHMYCKVGNLEQANQAFQFLKGEGFPPDMKLFTSMIRAHLKSGEPKQAENLLREMERSIKPTKELFMDVILAFAQRGMIDGAERVKTSMLLAGFQLTPELYTSLIEAYGRTGHIGQAYTLFEQMRSSGHEPDDRCVAGMMVAYMMNNQLDHALSFLLKLEKDGLKPGVKTNLVLLDWLSRLQLVQEAEQLVQKIRKAGEEPLEMLVFLADMYAKSQQEERTRKSLKILEEKKKLLKAGHFERIIAGLLEGGFTEEANKYFKMMKSHGFVPSPTIEIGVKASFGVRGGVHPTGRHRG</sequence>
<keyword evidence="7" id="KW-1185">Reference proteome</keyword>
<dbReference type="AlphaFoldDB" id="A0A0E0CNB5"/>
<feature type="repeat" description="PPR" evidence="3">
    <location>
        <begin position="500"/>
        <end position="534"/>
    </location>
</feature>
<name>A0A0E0CNB5_9ORYZ</name>
<dbReference type="NCBIfam" id="TIGR00756">
    <property type="entry name" value="PPR"/>
    <property type="match status" value="4"/>
</dbReference>
<dbReference type="InterPro" id="IPR011990">
    <property type="entry name" value="TPR-like_helical_dom_sf"/>
</dbReference>
<dbReference type="eggNOG" id="KOG4197">
    <property type="taxonomic scope" value="Eukaryota"/>
</dbReference>
<dbReference type="Pfam" id="PF17177">
    <property type="entry name" value="PPR_long"/>
    <property type="match status" value="1"/>
</dbReference>
<protein>
    <recommendedName>
        <fullName evidence="5">PROP1-like PPR domain-containing protein</fullName>
    </recommendedName>
</protein>
<dbReference type="Proteomes" id="UP000008021">
    <property type="component" value="Chromosome 2"/>
</dbReference>